<dbReference type="EMBL" id="JACHNB010000001">
    <property type="protein sequence ID" value="MBB4741732.1"/>
    <property type="molecule type" value="Genomic_DNA"/>
</dbReference>
<organism evidence="1 2">
    <name type="scientific">Actinoplanes octamycinicus</name>
    <dbReference type="NCBI Taxonomy" id="135948"/>
    <lineage>
        <taxon>Bacteria</taxon>
        <taxon>Bacillati</taxon>
        <taxon>Actinomycetota</taxon>
        <taxon>Actinomycetes</taxon>
        <taxon>Micromonosporales</taxon>
        <taxon>Micromonosporaceae</taxon>
        <taxon>Actinoplanes</taxon>
    </lineage>
</organism>
<dbReference type="RefSeq" id="WP_185042182.1">
    <property type="nucleotide sequence ID" value="NZ_BAABFG010000005.1"/>
</dbReference>
<dbReference type="AlphaFoldDB" id="A0A7W7H0P3"/>
<proteinExistence type="predicted"/>
<name>A0A7W7H0P3_9ACTN</name>
<comment type="caution">
    <text evidence="1">The sequence shown here is derived from an EMBL/GenBank/DDBJ whole genome shotgun (WGS) entry which is preliminary data.</text>
</comment>
<accession>A0A7W7H0P3</accession>
<protein>
    <submittedName>
        <fullName evidence="1">Uncharacterized protein</fullName>
    </submittedName>
</protein>
<sequence length="306" mass="33089">MGTPAITYRNLALLADAGRWDDLLSLAADPGVPVDERREVAHVVALEAPASLAVAAAQLFPDDDYGFLGPLWQVVAQHRPWRELAPHLTQRRVRDLVAQTRVLHGEDLRDADDVRSAVPLRLAAWEAARWDPEWDIPECGRSTSSSGLLWYFPGPLSDPTIPSDTPAEPIAHPAVAVLDRLAAVPPGADRRAARAAAFRGSAWAAAAATVPGVEAAQVRFTDAYKYLVSLASGDVAYGRATGRALGRSRLWEALRAMAGDPEVDAFVGRLRCVAWAPARYTLYSMQIAMEDPEQGISWVLVGADDD</sequence>
<keyword evidence="2" id="KW-1185">Reference proteome</keyword>
<evidence type="ECO:0000313" key="1">
    <source>
        <dbReference type="EMBL" id="MBB4741732.1"/>
    </source>
</evidence>
<dbReference type="Proteomes" id="UP000546162">
    <property type="component" value="Unassembled WGS sequence"/>
</dbReference>
<gene>
    <name evidence="1" type="ORF">BJY16_005191</name>
</gene>
<reference evidence="1 2" key="1">
    <citation type="submission" date="2020-08" db="EMBL/GenBank/DDBJ databases">
        <title>Sequencing the genomes of 1000 actinobacteria strains.</title>
        <authorList>
            <person name="Klenk H.-P."/>
        </authorList>
    </citation>
    <scope>NUCLEOTIDE SEQUENCE [LARGE SCALE GENOMIC DNA]</scope>
    <source>
        <strain evidence="1 2">DSM 45809</strain>
    </source>
</reference>
<evidence type="ECO:0000313" key="2">
    <source>
        <dbReference type="Proteomes" id="UP000546162"/>
    </source>
</evidence>